<evidence type="ECO:0000256" key="4">
    <source>
        <dbReference type="ARBA" id="ARBA00022737"/>
    </source>
</evidence>
<dbReference type="EMBL" id="NBSK02000003">
    <property type="protein sequence ID" value="KAJ0215378.1"/>
    <property type="molecule type" value="Genomic_DNA"/>
</dbReference>
<dbReference type="Pfam" id="PF00560">
    <property type="entry name" value="LRR_1"/>
    <property type="match status" value="5"/>
</dbReference>
<keyword evidence="4" id="KW-0677">Repeat</keyword>
<sequence length="283" mass="30873">MNSSASIPCTSWFGGVCNADGSIQKLNLTSSRLRGGGDFTSLILFKCNRINLLIPKPSFLKVHCYLGTKPLNKRGLGQCPREWGLRGSIPGSGIESTTQILESENVIHNSQDFQVFYPSFLRRENKFSGEIPPEIGSMITLEFLDISSNNISSSILPSVLGALTSLFVLSLYQNQLSGAIPIELGNLKSLTFLEVSMNQLSGTIPSSLANLSNLQHLYLDENNLFGTIPIELGNLKSLTFLRVSKNQVSGNIPSSLANLSNQYRLNLAHNKLSLVPFLLILGN</sequence>
<dbReference type="SUPFAM" id="SSF52058">
    <property type="entry name" value="L domain-like"/>
    <property type="match status" value="1"/>
</dbReference>
<evidence type="ECO:0008006" key="9">
    <source>
        <dbReference type="Google" id="ProtNLM"/>
    </source>
</evidence>
<dbReference type="Gene3D" id="3.80.10.10">
    <property type="entry name" value="Ribonuclease Inhibitor"/>
    <property type="match status" value="1"/>
</dbReference>
<reference evidence="7 8" key="1">
    <citation type="journal article" date="2017" name="Nat. Commun.">
        <title>Genome assembly with in vitro proximity ligation data and whole-genome triplication in lettuce.</title>
        <authorList>
            <person name="Reyes-Chin-Wo S."/>
            <person name="Wang Z."/>
            <person name="Yang X."/>
            <person name="Kozik A."/>
            <person name="Arikit S."/>
            <person name="Song C."/>
            <person name="Xia L."/>
            <person name="Froenicke L."/>
            <person name="Lavelle D.O."/>
            <person name="Truco M.J."/>
            <person name="Xia R."/>
            <person name="Zhu S."/>
            <person name="Xu C."/>
            <person name="Xu H."/>
            <person name="Xu X."/>
            <person name="Cox K."/>
            <person name="Korf I."/>
            <person name="Meyers B.C."/>
            <person name="Michelmore R.W."/>
        </authorList>
    </citation>
    <scope>NUCLEOTIDE SEQUENCE [LARGE SCALE GENOMIC DNA]</scope>
    <source>
        <strain evidence="8">cv. Salinas</strain>
        <tissue evidence="7">Seedlings</tissue>
    </source>
</reference>
<dbReference type="Proteomes" id="UP000235145">
    <property type="component" value="Unassembled WGS sequence"/>
</dbReference>
<dbReference type="AlphaFoldDB" id="A0A9R1W3S5"/>
<comment type="subcellular location">
    <subcellularLocation>
        <location evidence="1">Membrane</location>
    </subcellularLocation>
</comment>
<keyword evidence="6" id="KW-0325">Glycoprotein</keyword>
<evidence type="ECO:0000313" key="8">
    <source>
        <dbReference type="Proteomes" id="UP000235145"/>
    </source>
</evidence>
<dbReference type="PANTHER" id="PTHR48009:SF16">
    <property type="entry name" value="LEUCINE-RICH REPEAT-CONTAINING N-TERMINAL PLANT-TYPE DOMAIN-CONTAINING PROTEIN"/>
    <property type="match status" value="1"/>
</dbReference>
<dbReference type="InterPro" id="IPR032675">
    <property type="entry name" value="LRR_dom_sf"/>
</dbReference>
<protein>
    <recommendedName>
        <fullName evidence="9">Leucine-rich repeat-containing N-terminal plant-type domain-containing protein</fullName>
    </recommendedName>
</protein>
<dbReference type="GO" id="GO:0016020">
    <property type="term" value="C:membrane"/>
    <property type="evidence" value="ECO:0007669"/>
    <property type="project" value="UniProtKB-SubCell"/>
</dbReference>
<name>A0A9R1W3S5_LACSA</name>
<comment type="caution">
    <text evidence="7">The sequence shown here is derived from an EMBL/GenBank/DDBJ whole genome shotgun (WGS) entry which is preliminary data.</text>
</comment>
<accession>A0A9R1W3S5</accession>
<dbReference type="FunFam" id="3.80.10.10:FF:000041">
    <property type="entry name" value="LRR receptor-like serine/threonine-protein kinase ERECTA"/>
    <property type="match status" value="1"/>
</dbReference>
<proteinExistence type="predicted"/>
<evidence type="ECO:0000313" key="7">
    <source>
        <dbReference type="EMBL" id="KAJ0215378.1"/>
    </source>
</evidence>
<keyword evidence="2" id="KW-0433">Leucine-rich repeat</keyword>
<dbReference type="InterPro" id="IPR053213">
    <property type="entry name" value="RLP29"/>
</dbReference>
<evidence type="ECO:0000256" key="6">
    <source>
        <dbReference type="ARBA" id="ARBA00023180"/>
    </source>
</evidence>
<dbReference type="InterPro" id="IPR001611">
    <property type="entry name" value="Leu-rich_rpt"/>
</dbReference>
<dbReference type="PANTHER" id="PTHR48009">
    <property type="entry name" value="LEUCINE-RICH REPEAT (LRR) FAMILY PROTEIN"/>
    <property type="match status" value="1"/>
</dbReference>
<evidence type="ECO:0000256" key="1">
    <source>
        <dbReference type="ARBA" id="ARBA00004370"/>
    </source>
</evidence>
<evidence type="ECO:0000256" key="5">
    <source>
        <dbReference type="ARBA" id="ARBA00023136"/>
    </source>
</evidence>
<keyword evidence="3" id="KW-0732">Signal</keyword>
<gene>
    <name evidence="7" type="ORF">LSAT_V11C300125480</name>
</gene>
<evidence type="ECO:0000256" key="3">
    <source>
        <dbReference type="ARBA" id="ARBA00022729"/>
    </source>
</evidence>
<keyword evidence="5" id="KW-0472">Membrane</keyword>
<keyword evidence="8" id="KW-1185">Reference proteome</keyword>
<organism evidence="7 8">
    <name type="scientific">Lactuca sativa</name>
    <name type="common">Garden lettuce</name>
    <dbReference type="NCBI Taxonomy" id="4236"/>
    <lineage>
        <taxon>Eukaryota</taxon>
        <taxon>Viridiplantae</taxon>
        <taxon>Streptophyta</taxon>
        <taxon>Embryophyta</taxon>
        <taxon>Tracheophyta</taxon>
        <taxon>Spermatophyta</taxon>
        <taxon>Magnoliopsida</taxon>
        <taxon>eudicotyledons</taxon>
        <taxon>Gunneridae</taxon>
        <taxon>Pentapetalae</taxon>
        <taxon>asterids</taxon>
        <taxon>campanulids</taxon>
        <taxon>Asterales</taxon>
        <taxon>Asteraceae</taxon>
        <taxon>Cichorioideae</taxon>
        <taxon>Cichorieae</taxon>
        <taxon>Lactucinae</taxon>
        <taxon>Lactuca</taxon>
    </lineage>
</organism>
<evidence type="ECO:0000256" key="2">
    <source>
        <dbReference type="ARBA" id="ARBA00022614"/>
    </source>
</evidence>